<dbReference type="PROSITE" id="PS50985">
    <property type="entry name" value="GRAS"/>
    <property type="match status" value="1"/>
</dbReference>
<reference evidence="4" key="1">
    <citation type="submission" date="2013-07" db="EMBL/GenBank/DDBJ databases">
        <title>The genome of Eucalyptus grandis.</title>
        <authorList>
            <person name="Schmutz J."/>
            <person name="Hayes R."/>
            <person name="Myburg A."/>
            <person name="Tuskan G."/>
            <person name="Grattapaglia D."/>
            <person name="Rokhsar D.S."/>
        </authorList>
    </citation>
    <scope>NUCLEOTIDE SEQUENCE</scope>
    <source>
        <tissue evidence="4">Leaf extractions</tissue>
    </source>
</reference>
<dbReference type="SMR" id="A0A059DCA0"/>
<gene>
    <name evidence="4" type="ORF">EUGRSUZ_A00605</name>
</gene>
<dbReference type="STRING" id="71139.A0A059DCA0"/>
<evidence type="ECO:0000256" key="2">
    <source>
        <dbReference type="ARBA" id="ARBA00023163"/>
    </source>
</evidence>
<dbReference type="KEGG" id="egr:104453210"/>
<dbReference type="AlphaFoldDB" id="A0A059DCA0"/>
<dbReference type="Pfam" id="PF03514">
    <property type="entry name" value="GRAS"/>
    <property type="match status" value="1"/>
</dbReference>
<keyword evidence="1" id="KW-0805">Transcription regulation</keyword>
<dbReference type="PANTHER" id="PTHR31636">
    <property type="entry name" value="OSJNBA0084A10.13 PROTEIN-RELATED"/>
    <property type="match status" value="1"/>
</dbReference>
<sequence length="530" mass="59784">MVMQSGSPPASWPFHNLTTSTINPLGNYSSNFDFQVGDYGMIPSPISDITDDSIVQFGMHTAFDASPGVGCELEDFTMDFEGLEAFLNGDEPENTSEMSDGSFASQKAAAEAWSPTSTLSKSEESNSAGASATTRLPWTLPAKEMEVDNLLSLHHLLKAYREAGNHEQKELMEVISTRIAEKSSPLGEALERLAFYLFQTPENRSDCLTRESCKNFEAAFLAFDQAFPYGRFAHFAANSALLEAMPDGVETIHIVDFDMGEGIQWPPVIEAVAQRNKTLKLTSLTCDEERRGQDAQLNWNFDDTKRRLHDHARSFGVNLTVDSMNIANLVNELRKRNEGDANKEWMIFNCMVGLPHMGRTTTTRRVNDFFRVAKAFLADRADWFAHTAGIITFGDGNGFEKLKNCSTLGDFFDNLLRRYHSILESMQSDFPPQLSESRIAMEMLFVAPFISSLSWLHRWGEMRNGTDAPVAQDLDRLRIARESVVEAQEMLKGKTSYEVKLGEQGNEMFLEWKGHELARFSSWEYRPKRW</sequence>
<dbReference type="EMBL" id="KK198753">
    <property type="protein sequence ID" value="KCW88212.1"/>
    <property type="molecule type" value="Genomic_DNA"/>
</dbReference>
<dbReference type="GO" id="GO:0005634">
    <property type="term" value="C:nucleus"/>
    <property type="evidence" value="ECO:0000318"/>
    <property type="project" value="GO_Central"/>
</dbReference>
<evidence type="ECO:0000313" key="4">
    <source>
        <dbReference type="EMBL" id="KCW88212.1"/>
    </source>
</evidence>
<dbReference type="eggNOG" id="ENOG502QWF3">
    <property type="taxonomic scope" value="Eukaryota"/>
</dbReference>
<keyword evidence="2" id="KW-0804">Transcription</keyword>
<dbReference type="OrthoDB" id="1935022at2759"/>
<comment type="similarity">
    <text evidence="3">Belongs to the GRAS family.</text>
</comment>
<evidence type="ECO:0000256" key="3">
    <source>
        <dbReference type="PROSITE-ProRule" id="PRU01191"/>
    </source>
</evidence>
<organism evidence="4">
    <name type="scientific">Eucalyptus grandis</name>
    <name type="common">Flooded gum</name>
    <dbReference type="NCBI Taxonomy" id="71139"/>
    <lineage>
        <taxon>Eukaryota</taxon>
        <taxon>Viridiplantae</taxon>
        <taxon>Streptophyta</taxon>
        <taxon>Embryophyta</taxon>
        <taxon>Tracheophyta</taxon>
        <taxon>Spermatophyta</taxon>
        <taxon>Magnoliopsida</taxon>
        <taxon>eudicotyledons</taxon>
        <taxon>Gunneridae</taxon>
        <taxon>Pentapetalae</taxon>
        <taxon>rosids</taxon>
        <taxon>malvids</taxon>
        <taxon>Myrtales</taxon>
        <taxon>Myrtaceae</taxon>
        <taxon>Myrtoideae</taxon>
        <taxon>Eucalypteae</taxon>
        <taxon>Eucalyptus</taxon>
    </lineage>
</organism>
<dbReference type="OMA" id="WRFQHTR"/>
<name>A0A059DCA0_EUCGR</name>
<proteinExistence type="inferred from homology"/>
<accession>A0A059DCA0</accession>
<comment type="caution">
    <text evidence="3">Lacks conserved residue(s) required for the propagation of feature annotation.</text>
</comment>
<dbReference type="GO" id="GO:0043565">
    <property type="term" value="F:sequence-specific DNA binding"/>
    <property type="evidence" value="ECO:0000318"/>
    <property type="project" value="GO_Central"/>
</dbReference>
<dbReference type="InterPro" id="IPR005202">
    <property type="entry name" value="TF_GRAS"/>
</dbReference>
<protein>
    <submittedName>
        <fullName evidence="4">Uncharacterized protein</fullName>
    </submittedName>
</protein>
<dbReference type="GO" id="GO:0003700">
    <property type="term" value="F:DNA-binding transcription factor activity"/>
    <property type="evidence" value="ECO:0000318"/>
    <property type="project" value="GO_Central"/>
</dbReference>
<dbReference type="GO" id="GO:0006355">
    <property type="term" value="P:regulation of DNA-templated transcription"/>
    <property type="evidence" value="ECO:0000318"/>
    <property type="project" value="GO_Central"/>
</dbReference>
<evidence type="ECO:0000256" key="1">
    <source>
        <dbReference type="ARBA" id="ARBA00023015"/>
    </source>
</evidence>
<dbReference type="InParanoid" id="A0A059DCA0"/>
<feature type="short sequence motif" description="VHIID" evidence="3">
    <location>
        <begin position="252"/>
        <end position="256"/>
    </location>
</feature>
<feature type="region of interest" description="SAW" evidence="3">
    <location>
        <begin position="454"/>
        <end position="524"/>
    </location>
</feature>
<dbReference type="Gramene" id="KCW88212">
    <property type="protein sequence ID" value="KCW88212"/>
    <property type="gene ID" value="EUGRSUZ_A00605"/>
</dbReference>